<name>A0AAN7B4I9_9PEZI</name>
<dbReference type="Gene3D" id="3.30.70.660">
    <property type="entry name" value="Pseudouridine synthase I, catalytic domain, C-terminal subdomain"/>
    <property type="match status" value="1"/>
</dbReference>
<dbReference type="PANTHER" id="PTHR11142">
    <property type="entry name" value="PSEUDOURIDYLATE SYNTHASE"/>
    <property type="match status" value="1"/>
</dbReference>
<feature type="region of interest" description="Disordered" evidence="4">
    <location>
        <begin position="75"/>
        <end position="100"/>
    </location>
</feature>
<dbReference type="GO" id="GO:0003723">
    <property type="term" value="F:RNA binding"/>
    <property type="evidence" value="ECO:0007669"/>
    <property type="project" value="InterPro"/>
</dbReference>
<dbReference type="GO" id="GO:0031119">
    <property type="term" value="P:tRNA pseudouridine synthesis"/>
    <property type="evidence" value="ECO:0007669"/>
    <property type="project" value="TreeGrafter"/>
</dbReference>
<comment type="similarity">
    <text evidence="1">Belongs to the tRNA pseudouridine synthase TruA family.</text>
</comment>
<dbReference type="GO" id="GO:1990481">
    <property type="term" value="P:mRNA pseudouridine synthesis"/>
    <property type="evidence" value="ECO:0007669"/>
    <property type="project" value="TreeGrafter"/>
</dbReference>
<dbReference type="HAMAP" id="MF_00171">
    <property type="entry name" value="TruA"/>
    <property type="match status" value="1"/>
</dbReference>
<feature type="compositionally biased region" description="Polar residues" evidence="4">
    <location>
        <begin position="1"/>
        <end position="13"/>
    </location>
</feature>
<dbReference type="InterPro" id="IPR020094">
    <property type="entry name" value="TruA/RsuA/RluB/E/F_N"/>
</dbReference>
<keyword evidence="7" id="KW-1185">Reference proteome</keyword>
<dbReference type="GO" id="GO:0005737">
    <property type="term" value="C:cytoplasm"/>
    <property type="evidence" value="ECO:0007669"/>
    <property type="project" value="TreeGrafter"/>
</dbReference>
<dbReference type="InterPro" id="IPR001406">
    <property type="entry name" value="PsdUridine_synth_TruA"/>
</dbReference>
<dbReference type="GO" id="GO:0009982">
    <property type="term" value="F:pseudouridine synthase activity"/>
    <property type="evidence" value="ECO:0007669"/>
    <property type="project" value="InterPro"/>
</dbReference>
<evidence type="ECO:0000259" key="5">
    <source>
        <dbReference type="Pfam" id="PF01416"/>
    </source>
</evidence>
<feature type="compositionally biased region" description="Basic and acidic residues" evidence="4">
    <location>
        <begin position="15"/>
        <end position="31"/>
    </location>
</feature>
<dbReference type="Proteomes" id="UP001301769">
    <property type="component" value="Unassembled WGS sequence"/>
</dbReference>
<evidence type="ECO:0000256" key="3">
    <source>
        <dbReference type="ARBA" id="ARBA00023235"/>
    </source>
</evidence>
<evidence type="ECO:0000256" key="1">
    <source>
        <dbReference type="ARBA" id="ARBA00009375"/>
    </source>
</evidence>
<sequence>MEGVSTTPTSARGDSSVEEKTGEDYGNWDKESLVKRVKQLEKALEKRGTPPSSLSCSNEEPAKIVAAAAATVSKTGTSNGKKSKKDKRAAGGESGGKKVFDPSRYETRMIALKLAYLGKNYGGFEYTQMTNVPTIEEELWKALVKSCLIFPENPDAIDFSPFEYAKCGRTDRGVSAFGQVINLRVRSQKKVDRRKKIKQNQEDGAVTQETRPEGDVEMKDAPAKPDAELQKEESKWDPIAGEIQYCKVLNRLLPPDIRILAWAPSTPENFSARFSCRERQYRYFFTQPAFSPMPSSLLSPGLNNGWLDIEAMKQAAKMFEGLHDFRNFCKVDPSKQITNYERRIFESDIVEVTDAAAALPYLASAGYAPPPALGADGSLPKVYYFHVRGSAFLWHQIRHMVGILFLVGQKLEKPSIVSELLDIDKNPRRPAYLMADEVPLVLWDCIFPKLDPSESGAAPRERQEDLHDPAANINLNMKDDGIDWVWAGEDTALNLHGSSGLVNQMWEYWRGKKMDELLSAQLLNKMATQGDISKKLIENIKPEKRSAEPQKIFKGGNKGELLGPYKPVMKKDRLESPAEQHDKWARSKGFANAEEMKKVPGWHKLVRANKRKAADIETASSNGE</sequence>
<dbReference type="Pfam" id="PF01416">
    <property type="entry name" value="PseudoU_synth_1"/>
    <property type="match status" value="1"/>
</dbReference>
<feature type="region of interest" description="Disordered" evidence="4">
    <location>
        <begin position="571"/>
        <end position="596"/>
    </location>
</feature>
<dbReference type="Gene3D" id="3.30.70.580">
    <property type="entry name" value="Pseudouridine synthase I, catalytic domain, N-terminal subdomain"/>
    <property type="match status" value="1"/>
</dbReference>
<organism evidence="6 7">
    <name type="scientific">Rhypophila decipiens</name>
    <dbReference type="NCBI Taxonomy" id="261697"/>
    <lineage>
        <taxon>Eukaryota</taxon>
        <taxon>Fungi</taxon>
        <taxon>Dikarya</taxon>
        <taxon>Ascomycota</taxon>
        <taxon>Pezizomycotina</taxon>
        <taxon>Sordariomycetes</taxon>
        <taxon>Sordariomycetidae</taxon>
        <taxon>Sordariales</taxon>
        <taxon>Naviculisporaceae</taxon>
        <taxon>Rhypophila</taxon>
    </lineage>
</organism>
<reference evidence="6" key="2">
    <citation type="submission" date="2023-05" db="EMBL/GenBank/DDBJ databases">
        <authorList>
            <consortium name="Lawrence Berkeley National Laboratory"/>
            <person name="Steindorff A."/>
            <person name="Hensen N."/>
            <person name="Bonometti L."/>
            <person name="Westerberg I."/>
            <person name="Brannstrom I.O."/>
            <person name="Guillou S."/>
            <person name="Cros-Aarteil S."/>
            <person name="Calhoun S."/>
            <person name="Haridas S."/>
            <person name="Kuo A."/>
            <person name="Mondo S."/>
            <person name="Pangilinan J."/>
            <person name="Riley R."/>
            <person name="Labutti K."/>
            <person name="Andreopoulos B."/>
            <person name="Lipzen A."/>
            <person name="Chen C."/>
            <person name="Yanf M."/>
            <person name="Daum C."/>
            <person name="Ng V."/>
            <person name="Clum A."/>
            <person name="Ohm R."/>
            <person name="Martin F."/>
            <person name="Silar P."/>
            <person name="Natvig D."/>
            <person name="Lalanne C."/>
            <person name="Gautier V."/>
            <person name="Ament-Velasquez S.L."/>
            <person name="Kruys A."/>
            <person name="Hutchinson M.I."/>
            <person name="Powell A.J."/>
            <person name="Barry K."/>
            <person name="Miller A.N."/>
            <person name="Grigoriev I.V."/>
            <person name="Debuchy R."/>
            <person name="Gladieux P."/>
            <person name="Thoren M.H."/>
            <person name="Johannesson H."/>
        </authorList>
    </citation>
    <scope>NUCLEOTIDE SEQUENCE</scope>
    <source>
        <strain evidence="6">PSN293</strain>
    </source>
</reference>
<dbReference type="CDD" id="cd02569">
    <property type="entry name" value="PseudoU_synth_ScPus3"/>
    <property type="match status" value="1"/>
</dbReference>
<gene>
    <name evidence="6" type="ORF">QBC37DRAFT_429409</name>
</gene>
<keyword evidence="2" id="KW-0819">tRNA processing</keyword>
<dbReference type="AlphaFoldDB" id="A0AAN7B4I9"/>
<protein>
    <submittedName>
        <fullName evidence="6">Pseudouridine synthase</fullName>
    </submittedName>
</protein>
<feature type="compositionally biased region" description="Basic and acidic residues" evidence="4">
    <location>
        <begin position="210"/>
        <end position="233"/>
    </location>
</feature>
<keyword evidence="3" id="KW-0413">Isomerase</keyword>
<feature type="region of interest" description="Disordered" evidence="4">
    <location>
        <begin position="1"/>
        <end position="31"/>
    </location>
</feature>
<dbReference type="GO" id="GO:0005634">
    <property type="term" value="C:nucleus"/>
    <property type="evidence" value="ECO:0007669"/>
    <property type="project" value="TreeGrafter"/>
</dbReference>
<dbReference type="InterPro" id="IPR020097">
    <property type="entry name" value="PsdUridine_synth_TruA_a/b_dom"/>
</dbReference>
<dbReference type="PANTHER" id="PTHR11142:SF5">
    <property type="entry name" value="TRNA PSEUDOURIDINE(38_39) SYNTHASE"/>
    <property type="match status" value="1"/>
</dbReference>
<evidence type="ECO:0000256" key="4">
    <source>
        <dbReference type="SAM" id="MobiDB-lite"/>
    </source>
</evidence>
<reference evidence="6" key="1">
    <citation type="journal article" date="2023" name="Mol. Phylogenet. Evol.">
        <title>Genome-scale phylogeny and comparative genomics of the fungal order Sordariales.</title>
        <authorList>
            <person name="Hensen N."/>
            <person name="Bonometti L."/>
            <person name="Westerberg I."/>
            <person name="Brannstrom I.O."/>
            <person name="Guillou S."/>
            <person name="Cros-Aarteil S."/>
            <person name="Calhoun S."/>
            <person name="Haridas S."/>
            <person name="Kuo A."/>
            <person name="Mondo S."/>
            <person name="Pangilinan J."/>
            <person name="Riley R."/>
            <person name="LaButti K."/>
            <person name="Andreopoulos B."/>
            <person name="Lipzen A."/>
            <person name="Chen C."/>
            <person name="Yan M."/>
            <person name="Daum C."/>
            <person name="Ng V."/>
            <person name="Clum A."/>
            <person name="Steindorff A."/>
            <person name="Ohm R.A."/>
            <person name="Martin F."/>
            <person name="Silar P."/>
            <person name="Natvig D.O."/>
            <person name="Lalanne C."/>
            <person name="Gautier V."/>
            <person name="Ament-Velasquez S.L."/>
            <person name="Kruys A."/>
            <person name="Hutchinson M.I."/>
            <person name="Powell A.J."/>
            <person name="Barry K."/>
            <person name="Miller A.N."/>
            <person name="Grigoriev I.V."/>
            <person name="Debuchy R."/>
            <person name="Gladieux P."/>
            <person name="Hiltunen Thoren M."/>
            <person name="Johannesson H."/>
        </authorList>
    </citation>
    <scope>NUCLEOTIDE SEQUENCE</scope>
    <source>
        <strain evidence="6">PSN293</strain>
    </source>
</reference>
<dbReference type="EMBL" id="MU858187">
    <property type="protein sequence ID" value="KAK4210009.1"/>
    <property type="molecule type" value="Genomic_DNA"/>
</dbReference>
<feature type="region of interest" description="Disordered" evidence="4">
    <location>
        <begin position="192"/>
        <end position="233"/>
    </location>
</feature>
<dbReference type="InterPro" id="IPR020095">
    <property type="entry name" value="PsdUridine_synth_TruA_C"/>
</dbReference>
<evidence type="ECO:0000256" key="2">
    <source>
        <dbReference type="ARBA" id="ARBA00022694"/>
    </source>
</evidence>
<dbReference type="SUPFAM" id="SSF55120">
    <property type="entry name" value="Pseudouridine synthase"/>
    <property type="match status" value="1"/>
</dbReference>
<comment type="caution">
    <text evidence="6">The sequence shown here is derived from an EMBL/GenBank/DDBJ whole genome shotgun (WGS) entry which is preliminary data.</text>
</comment>
<evidence type="ECO:0000313" key="6">
    <source>
        <dbReference type="EMBL" id="KAK4210009.1"/>
    </source>
</evidence>
<feature type="domain" description="Pseudouridine synthase I TruA alpha/beta" evidence="5">
    <location>
        <begin position="315"/>
        <end position="448"/>
    </location>
</feature>
<evidence type="ECO:0000313" key="7">
    <source>
        <dbReference type="Proteomes" id="UP001301769"/>
    </source>
</evidence>
<dbReference type="InterPro" id="IPR041707">
    <property type="entry name" value="Pus3-like"/>
</dbReference>
<feature type="compositionally biased region" description="Basic and acidic residues" evidence="4">
    <location>
        <begin position="571"/>
        <end position="585"/>
    </location>
</feature>
<accession>A0AAN7B4I9</accession>
<proteinExistence type="inferred from homology"/>
<dbReference type="InterPro" id="IPR020103">
    <property type="entry name" value="PsdUridine_synth_cat_dom_sf"/>
</dbReference>